<proteinExistence type="predicted"/>
<protein>
    <submittedName>
        <fullName evidence="1">Uncharacterized protein</fullName>
    </submittedName>
</protein>
<dbReference type="EMBL" id="JPWJ01000005">
    <property type="protein sequence ID" value="RCK50646.1"/>
    <property type="molecule type" value="Genomic_DNA"/>
</dbReference>
<accession>A0A367XAF3</accession>
<organism evidence="1 2">
    <name type="scientific">Thalassospira xiamenensis</name>
    <dbReference type="NCBI Taxonomy" id="220697"/>
    <lineage>
        <taxon>Bacteria</taxon>
        <taxon>Pseudomonadati</taxon>
        <taxon>Pseudomonadota</taxon>
        <taxon>Alphaproteobacteria</taxon>
        <taxon>Rhodospirillales</taxon>
        <taxon>Thalassospiraceae</taxon>
        <taxon>Thalassospira</taxon>
    </lineage>
</organism>
<name>A0A367XAF3_9PROT</name>
<dbReference type="Proteomes" id="UP000252266">
    <property type="component" value="Unassembled WGS sequence"/>
</dbReference>
<dbReference type="AlphaFoldDB" id="A0A367XAF3"/>
<gene>
    <name evidence="1" type="ORF">TH44_11765</name>
</gene>
<evidence type="ECO:0000313" key="1">
    <source>
        <dbReference type="EMBL" id="RCK50646.1"/>
    </source>
</evidence>
<reference evidence="1 2" key="1">
    <citation type="submission" date="2014-07" db="EMBL/GenBank/DDBJ databases">
        <title>Draft genome sequence of Thalassospira xiamenensis IB13.</title>
        <authorList>
            <person name="Lai Q."/>
            <person name="Shao Z."/>
        </authorList>
    </citation>
    <scope>NUCLEOTIDE SEQUENCE [LARGE SCALE GENOMIC DNA]</scope>
    <source>
        <strain evidence="1 2">IB13</strain>
    </source>
</reference>
<dbReference type="RefSeq" id="WP_062960301.1">
    <property type="nucleotide sequence ID" value="NZ_JPWJ01000005.1"/>
</dbReference>
<evidence type="ECO:0000313" key="2">
    <source>
        <dbReference type="Proteomes" id="UP000252266"/>
    </source>
</evidence>
<comment type="caution">
    <text evidence="1">The sequence shown here is derived from an EMBL/GenBank/DDBJ whole genome shotgun (WGS) entry which is preliminary data.</text>
</comment>
<sequence>MNVVQPSVLTPLYDPSQPFNKPHILSDIVGFTHDPVASSAQGFREDQIWVICRFLPATYNEKKLVNYRSVRSSIEESVYLRFPVRQFPDLKEGSIWSSTLQGTESVRTNLDRFQAVLDSQTAQFIWHIDDYEQHLWFEEAVSQLGGLAHIPVPRIQVDGFLRNKRSSESGKRRTYEPGEYKTTFVLSCSDVLRYLVDGSSELVVALLNGASQSPIDLLFKERPQLLDTGIFQARSRYARNDGKIGAANVLLGLLLHGERVHQLISKCGTLLLKRLLVDKPWSISPVMLPLPFEGEFAVEFLGNEVDLNREILDPDLQFLAGIDQQLGYQVVRLARIVAPLLTDKVNLILPEKLRRKAKRAGDGVPVIEKAQPVKIHGAVNTPPSPETQEHLETLGGDEAEAISPYQRVKFRVTREKHEEQTTGPSYMVTAKDEEKASFGEPKETGEHHVAQSYVPDLKEKVVRSDEPVEVGPGREIYGRCPGPFPKVHHLTLTPDDNGQFVIGDDGILMGAEISFPLPDLAAVLRNIHHSGQANVHTLGEDWVPLHSGVIGLLEFPSEWKKTMGLGTREKTRNLCALVARIENKNIPKILFCLERRYVPSENTYKGRPNFMIKPKVAAGITIGDIVDILYCSVLTESGDNDRNGWPSDNELVKATGVSQRLRLKDASVATMADTVQSMLEIVG</sequence>